<feature type="transmembrane region" description="Helical" evidence="2">
    <location>
        <begin position="7"/>
        <end position="25"/>
    </location>
</feature>
<keyword evidence="4" id="KW-1185">Reference proteome</keyword>
<accession>A0A3G8JHJ7</accession>
<dbReference type="AlphaFoldDB" id="A0A3G8JHJ7"/>
<dbReference type="OrthoDB" id="8266131at2"/>
<evidence type="ECO:0000256" key="2">
    <source>
        <dbReference type="SAM" id="Phobius"/>
    </source>
</evidence>
<feature type="transmembrane region" description="Helical" evidence="2">
    <location>
        <begin position="60"/>
        <end position="78"/>
    </location>
</feature>
<keyword evidence="2" id="KW-0812">Transmembrane</keyword>
<evidence type="ECO:0008006" key="5">
    <source>
        <dbReference type="Google" id="ProtNLM"/>
    </source>
</evidence>
<name>A0A3G8JHJ7_9ACTN</name>
<feature type="compositionally biased region" description="Basic and acidic residues" evidence="1">
    <location>
        <begin position="187"/>
        <end position="201"/>
    </location>
</feature>
<organism evidence="3 4">
    <name type="scientific">Gordonia insulae</name>
    <dbReference type="NCBI Taxonomy" id="2420509"/>
    <lineage>
        <taxon>Bacteria</taxon>
        <taxon>Bacillati</taxon>
        <taxon>Actinomycetota</taxon>
        <taxon>Actinomycetes</taxon>
        <taxon>Mycobacteriales</taxon>
        <taxon>Gordoniaceae</taxon>
        <taxon>Gordonia</taxon>
    </lineage>
</organism>
<keyword evidence="2" id="KW-0472">Membrane</keyword>
<gene>
    <name evidence="3" type="ORF">D7316_01142</name>
</gene>
<proteinExistence type="predicted"/>
<dbReference type="InterPro" id="IPR009476">
    <property type="entry name" value="DUF1097"/>
</dbReference>
<protein>
    <recommendedName>
        <fullName evidence="5">DUF1097 domain-containing protein</fullName>
    </recommendedName>
</protein>
<evidence type="ECO:0000313" key="3">
    <source>
        <dbReference type="EMBL" id="AZG44556.1"/>
    </source>
</evidence>
<evidence type="ECO:0000313" key="4">
    <source>
        <dbReference type="Proteomes" id="UP000271469"/>
    </source>
</evidence>
<dbReference type="Proteomes" id="UP000271469">
    <property type="component" value="Chromosome"/>
</dbReference>
<dbReference type="RefSeq" id="WP_124707402.1">
    <property type="nucleotide sequence ID" value="NZ_CP033972.1"/>
</dbReference>
<reference evidence="3 4" key="1">
    <citation type="submission" date="2018-11" db="EMBL/GenBank/DDBJ databases">
        <title>Gordonia insulae sp. nov., isolated from an island soil.</title>
        <authorList>
            <person name="Kim Y.S."/>
            <person name="Kim S.B."/>
        </authorList>
    </citation>
    <scope>NUCLEOTIDE SEQUENCE [LARGE SCALE GENOMIC DNA]</scope>
    <source>
        <strain evidence="3 4">MMS17-SY073</strain>
    </source>
</reference>
<dbReference type="Pfam" id="PF06496">
    <property type="entry name" value="DUF1097"/>
    <property type="match status" value="1"/>
</dbReference>
<feature type="transmembrane region" description="Helical" evidence="2">
    <location>
        <begin position="84"/>
        <end position="103"/>
    </location>
</feature>
<keyword evidence="2" id="KW-1133">Transmembrane helix</keyword>
<evidence type="ECO:0000256" key="1">
    <source>
        <dbReference type="SAM" id="MobiDB-lite"/>
    </source>
</evidence>
<feature type="transmembrane region" description="Helical" evidence="2">
    <location>
        <begin position="110"/>
        <end position="133"/>
    </location>
</feature>
<sequence>MRDRIPHEFVASFLAGLTAFIGGTALHLPPWAIFIGWAGTFLLGGPSLTNARRLWMTMPLGSTFALVIVLIDQQIGTIAGTGQFAQNLVLAAIIFVVNSALMFTGRLKAFALIPGMFLGFASYFATFFGGFGFDPQNPWAAWVSVVAMNFLGPVFAYLSMRLAFPRPTQGVEASRTTDIAVAEDSAAGERDSGPRAEDRVLAEPTSTRGHDR</sequence>
<feature type="region of interest" description="Disordered" evidence="1">
    <location>
        <begin position="182"/>
        <end position="212"/>
    </location>
</feature>
<feature type="transmembrane region" description="Helical" evidence="2">
    <location>
        <begin position="139"/>
        <end position="158"/>
    </location>
</feature>
<dbReference type="EMBL" id="CP033972">
    <property type="protein sequence ID" value="AZG44556.1"/>
    <property type="molecule type" value="Genomic_DNA"/>
</dbReference>
<dbReference type="KEGG" id="gom:D7316_01142"/>